<comment type="caution">
    <text evidence="1">The sequence shown here is derived from an EMBL/GenBank/DDBJ whole genome shotgun (WGS) entry which is preliminary data.</text>
</comment>
<sequence>MKESKINYEEFVSRIRCQLYEIIPEDLNMEVNPVLKNNSVHLDSLVLFRDSCGCSPSFYLQDYYAQYLRGVEIDALAEDIYERWQSFMDSSGDVLPDLSFEHCRKYVVYRLVNAAKNKEILKDIPHIPFFDLAIVFYYLINSDINGIQSLRINNHIMKNWNTNTQELFELAQENTPPLFPEIFRSMTDYARQFADSLCCSADLPQERSPYILTNSNGINGASVWLYPGILERVGEELGENFYILPSSTHELLILREQLGFTSPELLKMVFHVNRECVDAEEFLSDNIYYYHIGKKAIKMIPAVGSTQKGTLQND</sequence>
<evidence type="ECO:0000313" key="1">
    <source>
        <dbReference type="EMBL" id="MBC8561817.1"/>
    </source>
</evidence>
<accession>A0ABR7N190</accession>
<dbReference type="RefSeq" id="WP_022464822.1">
    <property type="nucleotide sequence ID" value="NZ_JACRSX010000003.1"/>
</dbReference>
<gene>
    <name evidence="1" type="ORF">H8704_04100</name>
</gene>
<dbReference type="Pfam" id="PF18941">
    <property type="entry name" value="DUF5688"/>
    <property type="match status" value="1"/>
</dbReference>
<reference evidence="1 2" key="1">
    <citation type="submission" date="2020-08" db="EMBL/GenBank/DDBJ databases">
        <title>Genome public.</title>
        <authorList>
            <person name="Liu C."/>
            <person name="Sun Q."/>
        </authorList>
    </citation>
    <scope>NUCLEOTIDE SEQUENCE [LARGE SCALE GENOMIC DNA]</scope>
    <source>
        <strain evidence="1 2">NSJ-37</strain>
    </source>
</reference>
<protein>
    <submittedName>
        <fullName evidence="1">Uncharacterized protein</fullName>
    </submittedName>
</protein>
<evidence type="ECO:0000313" key="2">
    <source>
        <dbReference type="Proteomes" id="UP000606193"/>
    </source>
</evidence>
<dbReference type="InterPro" id="IPR043743">
    <property type="entry name" value="DUF5688"/>
</dbReference>
<name>A0ABR7N190_9FIRM</name>
<proteinExistence type="predicted"/>
<organism evidence="1 2">
    <name type="scientific">Jutongia huaianensis</name>
    <dbReference type="NCBI Taxonomy" id="2763668"/>
    <lineage>
        <taxon>Bacteria</taxon>
        <taxon>Bacillati</taxon>
        <taxon>Bacillota</taxon>
        <taxon>Clostridia</taxon>
        <taxon>Lachnospirales</taxon>
        <taxon>Lachnospiraceae</taxon>
        <taxon>Jutongia</taxon>
    </lineage>
</organism>
<dbReference type="Proteomes" id="UP000606193">
    <property type="component" value="Unassembled WGS sequence"/>
</dbReference>
<dbReference type="EMBL" id="JACRSX010000003">
    <property type="protein sequence ID" value="MBC8561817.1"/>
    <property type="molecule type" value="Genomic_DNA"/>
</dbReference>
<keyword evidence="2" id="KW-1185">Reference proteome</keyword>